<protein>
    <submittedName>
        <fullName evidence="2">Uncharacterized protein</fullName>
    </submittedName>
</protein>
<organism evidence="2 3">
    <name type="scientific">Phyllostomus discolor</name>
    <name type="common">pale spear-nosed bat</name>
    <dbReference type="NCBI Taxonomy" id="89673"/>
    <lineage>
        <taxon>Eukaryota</taxon>
        <taxon>Metazoa</taxon>
        <taxon>Chordata</taxon>
        <taxon>Craniata</taxon>
        <taxon>Vertebrata</taxon>
        <taxon>Euteleostomi</taxon>
        <taxon>Mammalia</taxon>
        <taxon>Eutheria</taxon>
        <taxon>Laurasiatheria</taxon>
        <taxon>Chiroptera</taxon>
        <taxon>Yangochiroptera</taxon>
        <taxon>Phyllostomidae</taxon>
        <taxon>Phyllostominae</taxon>
        <taxon>Phyllostomus</taxon>
    </lineage>
</organism>
<gene>
    <name evidence="2" type="ORF">HJG60_009594</name>
</gene>
<name>A0A833YC54_9CHIR</name>
<feature type="region of interest" description="Disordered" evidence="1">
    <location>
        <begin position="1"/>
        <end position="33"/>
    </location>
</feature>
<dbReference type="AlphaFoldDB" id="A0A833YC54"/>
<sequence length="251" mass="26426">MEGAGSHRWSEVGALLAGSPPGPPSSGLPRTDSLDCRLLAPSSETILQPLTSLCPGERRARRARCRWQSWGKLASRKAPVVSGGSREHPQQPPVHSLRLRPCCCKAIHYAEAPGHTGLGGGGPCSWELAPWSLQGHTCPENAGVDSDTLQPTRAVSAAGCPGCSSSLIRQVPAHSPEREEDLLRGEHAVTEPAQQPGVLAAQTEQGHGASAIPGARRPPGCIPVAALLHQRRQACLQGGGKWQARKIHTCP</sequence>
<evidence type="ECO:0000313" key="3">
    <source>
        <dbReference type="Proteomes" id="UP000664940"/>
    </source>
</evidence>
<dbReference type="Proteomes" id="UP000664940">
    <property type="component" value="Unassembled WGS sequence"/>
</dbReference>
<dbReference type="EMBL" id="JABVXQ010000016">
    <property type="protein sequence ID" value="KAF6073470.1"/>
    <property type="molecule type" value="Genomic_DNA"/>
</dbReference>
<proteinExistence type="predicted"/>
<accession>A0A833YC54</accession>
<evidence type="ECO:0000256" key="1">
    <source>
        <dbReference type="SAM" id="MobiDB-lite"/>
    </source>
</evidence>
<reference evidence="2 3" key="1">
    <citation type="journal article" date="2020" name="Nature">
        <title>Six reference-quality genomes reveal evolution of bat adaptations.</title>
        <authorList>
            <person name="Jebb D."/>
            <person name="Huang Z."/>
            <person name="Pippel M."/>
            <person name="Hughes G.M."/>
            <person name="Lavrichenko K."/>
            <person name="Devanna P."/>
            <person name="Winkler S."/>
            <person name="Jermiin L.S."/>
            <person name="Skirmuntt E.C."/>
            <person name="Katzourakis A."/>
            <person name="Burkitt-Gray L."/>
            <person name="Ray D.A."/>
            <person name="Sullivan K.A.M."/>
            <person name="Roscito J.G."/>
            <person name="Kirilenko B.M."/>
            <person name="Davalos L.M."/>
            <person name="Corthals A.P."/>
            <person name="Power M.L."/>
            <person name="Jones G."/>
            <person name="Ransome R.D."/>
            <person name="Dechmann D.K.N."/>
            <person name="Locatelli A.G."/>
            <person name="Puechmaille S.J."/>
            <person name="Fedrigo O."/>
            <person name="Jarvis E.D."/>
            <person name="Hiller M."/>
            <person name="Vernes S.C."/>
            <person name="Myers E.W."/>
            <person name="Teeling E.C."/>
        </authorList>
    </citation>
    <scope>NUCLEOTIDE SEQUENCE [LARGE SCALE GENOMIC DNA]</scope>
    <source>
        <strain evidence="2">Bat1K_MPI-CBG_1</strain>
    </source>
</reference>
<evidence type="ECO:0000313" key="2">
    <source>
        <dbReference type="EMBL" id="KAF6073470.1"/>
    </source>
</evidence>
<comment type="caution">
    <text evidence="2">The sequence shown here is derived from an EMBL/GenBank/DDBJ whole genome shotgun (WGS) entry which is preliminary data.</text>
</comment>